<organism evidence="1 2">
    <name type="scientific">Chthonomonas calidirosea (strain DSM 23976 / ICMP 18418 / T49)</name>
    <dbReference type="NCBI Taxonomy" id="1303518"/>
    <lineage>
        <taxon>Bacteria</taxon>
        <taxon>Bacillati</taxon>
        <taxon>Armatimonadota</taxon>
        <taxon>Chthonomonadia</taxon>
        <taxon>Chthonomonadales</taxon>
        <taxon>Chthonomonadaceae</taxon>
        <taxon>Chthonomonas</taxon>
    </lineage>
</organism>
<keyword evidence="1" id="KW-0378">Hydrolase</keyword>
<dbReference type="KEGG" id="ccz:CCALI_02044"/>
<dbReference type="Proteomes" id="UP000014227">
    <property type="component" value="Chromosome I"/>
</dbReference>
<evidence type="ECO:0000313" key="2">
    <source>
        <dbReference type="Proteomes" id="UP000014227"/>
    </source>
</evidence>
<dbReference type="SUPFAM" id="SSF51445">
    <property type="entry name" value="(Trans)glycosidases"/>
    <property type="match status" value="1"/>
</dbReference>
<dbReference type="HOGENOM" id="CLU_762365_0_0_0"/>
<keyword evidence="2" id="KW-1185">Reference proteome</keyword>
<evidence type="ECO:0000313" key="1">
    <source>
        <dbReference type="EMBL" id="CCW35851.1"/>
    </source>
</evidence>
<protein>
    <submittedName>
        <fullName evidence="1">Putative glycosyl hydrolase</fullName>
    </submittedName>
</protein>
<dbReference type="EMBL" id="HF951689">
    <property type="protein sequence ID" value="CCW35851.1"/>
    <property type="molecule type" value="Genomic_DNA"/>
</dbReference>
<dbReference type="Gene3D" id="3.20.20.80">
    <property type="entry name" value="Glycosidases"/>
    <property type="match status" value="1"/>
</dbReference>
<accession>S0EVM9</accession>
<name>S0EVM9_CHTCT</name>
<proteinExistence type="predicted"/>
<sequence>MRFRYLGLIGLGVSLLLGLVGKRPTPLAVATGPLATGRAPYAQWKYGPPATPDYFPIAVWLQSPENALKYKAAGFNLYVGLWQGPTEEQLAALKAAHMPVICEQNAVGLAHRNDPIIVGWMHEDEPDNAQPVEDPNTGKQSWGPCVPPERIVAEYQRFRAADPTRPILLNLGQGVANDAWYGRGPGAKLSDYETYVKGCDIVSFDVYPVAGLDRPDGENYLWYVAKGVERLVRWSKGQKVVWNCVECTRIRGAKKATPHEVRAEVWMALIHGSRGLIYFVHQFEPTFDEHALLDDPSMLAAVTQINQQIHRLAPVLNSPTIEKAATVVSSSAQVPIDIMVKRYQGATYLFAVAMRNGATKGAFDVKSLPAKATAEVLGENRSISVVNGKFEDSFQPYDVHLYRIVAAPL</sequence>
<dbReference type="STRING" id="454171.CP488_02045"/>
<dbReference type="InParanoid" id="S0EVM9"/>
<dbReference type="OrthoDB" id="242935at2"/>
<reference evidence="2" key="1">
    <citation type="submission" date="2013-03" db="EMBL/GenBank/DDBJ databases">
        <title>Genome sequence of Chthonomonas calidirosea, the first sequenced genome from the Armatimonadetes phylum (formally candidate division OP10).</title>
        <authorList>
            <person name="Lee K.C.Y."/>
            <person name="Morgan X.C."/>
            <person name="Dunfield P.F."/>
            <person name="Tamas I."/>
            <person name="Houghton K.M."/>
            <person name="Vyssotski M."/>
            <person name="Ryan J.L.J."/>
            <person name="Lagutin K."/>
            <person name="McDonald I.R."/>
            <person name="Stott M.B."/>
        </authorList>
    </citation>
    <scope>NUCLEOTIDE SEQUENCE [LARGE SCALE GENOMIC DNA]</scope>
    <source>
        <strain evidence="2">DSM 23976 / ICMP 18418 / T49</strain>
    </source>
</reference>
<gene>
    <name evidence="1" type="ORF">CCALI_02044</name>
</gene>
<dbReference type="eggNOG" id="ENOG503383F">
    <property type="taxonomic scope" value="Bacteria"/>
</dbReference>
<dbReference type="GO" id="GO:0016787">
    <property type="term" value="F:hydrolase activity"/>
    <property type="evidence" value="ECO:0007669"/>
    <property type="project" value="UniProtKB-KW"/>
</dbReference>
<dbReference type="InterPro" id="IPR017853">
    <property type="entry name" value="GH"/>
</dbReference>
<dbReference type="RefSeq" id="WP_016483375.1">
    <property type="nucleotide sequence ID" value="NC_021487.1"/>
</dbReference>
<dbReference type="AlphaFoldDB" id="S0EVM9"/>
<dbReference type="PATRIC" id="fig|1303518.3.peg.2109"/>